<feature type="chain" id="PRO_5021481666" evidence="1">
    <location>
        <begin position="19"/>
        <end position="295"/>
    </location>
</feature>
<dbReference type="AlphaFoldDB" id="A0A502F4R3"/>
<dbReference type="Proteomes" id="UP000319700">
    <property type="component" value="Unassembled WGS sequence"/>
</dbReference>
<name>A0A502F4R3_9FLAO</name>
<keyword evidence="1" id="KW-0732">Signal</keyword>
<comment type="caution">
    <text evidence="2">The sequence shown here is derived from an EMBL/GenBank/DDBJ whole genome shotgun (WGS) entry which is preliminary data.</text>
</comment>
<dbReference type="OrthoDB" id="788814at2"/>
<protein>
    <submittedName>
        <fullName evidence="2">Uncharacterized protein</fullName>
    </submittedName>
</protein>
<feature type="signal peptide" evidence="1">
    <location>
        <begin position="1"/>
        <end position="18"/>
    </location>
</feature>
<reference evidence="2 3" key="1">
    <citation type="journal article" date="2019" name="Environ. Microbiol.">
        <title>Species interactions and distinct microbial communities in high Arctic permafrost affected cryosols are associated with the CH4 and CO2 gas fluxes.</title>
        <authorList>
            <person name="Altshuler I."/>
            <person name="Hamel J."/>
            <person name="Turney S."/>
            <person name="Magnuson E."/>
            <person name="Levesque R."/>
            <person name="Greer C."/>
            <person name="Whyte L.G."/>
        </authorList>
    </citation>
    <scope>NUCLEOTIDE SEQUENCE [LARGE SCALE GENOMIC DNA]</scope>
    <source>
        <strain evidence="2 3">42</strain>
    </source>
</reference>
<evidence type="ECO:0000313" key="2">
    <source>
        <dbReference type="EMBL" id="TPG45125.1"/>
    </source>
</evidence>
<keyword evidence="3" id="KW-1185">Reference proteome</keyword>
<dbReference type="RefSeq" id="WP_140502374.1">
    <property type="nucleotide sequence ID" value="NZ_RCZH01000001.1"/>
</dbReference>
<sequence>MKKLSLLLFILLSFSNFAQVKLNAKDLKNLIAISEIYSKNTNATGSEFAKSIDSLRTSVLNPIADALIEVGKGEETILSHKFLARPSNEQLYLWYVIREIHYNRVSETRTKKPNVEIANEVLSQKIDERWLLDNYYYRIHGGIASLFNKADLSKINIDIEKLGFKNQTEKSIFYLNMMDALIGGRFKVLQMLKKNDKIIEFSEKLPMFNGKKYFYYTNLDFEDFNWVGYEENRSYSEVNIGNLYNILIAQYIATVQLKDKAEAQEIYMNSILHEPKYFKYSAAKGELQMLFDKKS</sequence>
<gene>
    <name evidence="2" type="ORF">EAH81_00540</name>
</gene>
<dbReference type="EMBL" id="RCZH01000001">
    <property type="protein sequence ID" value="TPG45125.1"/>
    <property type="molecule type" value="Genomic_DNA"/>
</dbReference>
<accession>A0A502F4R3</accession>
<evidence type="ECO:0000256" key="1">
    <source>
        <dbReference type="SAM" id="SignalP"/>
    </source>
</evidence>
<proteinExistence type="predicted"/>
<organism evidence="2 3">
    <name type="scientific">Flavobacterium pectinovorum</name>
    <dbReference type="NCBI Taxonomy" id="29533"/>
    <lineage>
        <taxon>Bacteria</taxon>
        <taxon>Pseudomonadati</taxon>
        <taxon>Bacteroidota</taxon>
        <taxon>Flavobacteriia</taxon>
        <taxon>Flavobacteriales</taxon>
        <taxon>Flavobacteriaceae</taxon>
        <taxon>Flavobacterium</taxon>
    </lineage>
</organism>
<evidence type="ECO:0000313" key="3">
    <source>
        <dbReference type="Proteomes" id="UP000319700"/>
    </source>
</evidence>